<sequence>MKINNATDRAAVMIDPVNLNPELTHRDDISPSILVESDRYLLSVHNISRVDFVSLSEAPVLNAWTGSYSHLFGSELARLNQIAEMNSTNKLLQVSIAEREEERMAPLQTQFAQATGSVTHVPICRTRVHLGALGL</sequence>
<gene>
    <name evidence="1" type="ORF">LSALG_LOCUS5596</name>
</gene>
<name>A0AA35V1E4_LACSI</name>
<dbReference type="EMBL" id="OX465086">
    <property type="protein sequence ID" value="CAI9264966.1"/>
    <property type="molecule type" value="Genomic_DNA"/>
</dbReference>
<reference evidence="1" key="1">
    <citation type="submission" date="2023-04" db="EMBL/GenBank/DDBJ databases">
        <authorList>
            <person name="Vijverberg K."/>
            <person name="Xiong W."/>
            <person name="Schranz E."/>
        </authorList>
    </citation>
    <scope>NUCLEOTIDE SEQUENCE</scope>
</reference>
<keyword evidence="2" id="KW-1185">Reference proteome</keyword>
<protein>
    <submittedName>
        <fullName evidence="1">Uncharacterized protein</fullName>
    </submittedName>
</protein>
<organism evidence="1 2">
    <name type="scientific">Lactuca saligna</name>
    <name type="common">Willowleaf lettuce</name>
    <dbReference type="NCBI Taxonomy" id="75948"/>
    <lineage>
        <taxon>Eukaryota</taxon>
        <taxon>Viridiplantae</taxon>
        <taxon>Streptophyta</taxon>
        <taxon>Embryophyta</taxon>
        <taxon>Tracheophyta</taxon>
        <taxon>Spermatophyta</taxon>
        <taxon>Magnoliopsida</taxon>
        <taxon>eudicotyledons</taxon>
        <taxon>Gunneridae</taxon>
        <taxon>Pentapetalae</taxon>
        <taxon>asterids</taxon>
        <taxon>campanulids</taxon>
        <taxon>Asterales</taxon>
        <taxon>Asteraceae</taxon>
        <taxon>Cichorioideae</taxon>
        <taxon>Cichorieae</taxon>
        <taxon>Lactucinae</taxon>
        <taxon>Lactuca</taxon>
    </lineage>
</organism>
<accession>A0AA35V1E4</accession>
<evidence type="ECO:0000313" key="1">
    <source>
        <dbReference type="EMBL" id="CAI9264966.1"/>
    </source>
</evidence>
<dbReference type="Proteomes" id="UP001177003">
    <property type="component" value="Chromosome 0"/>
</dbReference>
<dbReference type="AlphaFoldDB" id="A0AA35V1E4"/>
<evidence type="ECO:0000313" key="2">
    <source>
        <dbReference type="Proteomes" id="UP001177003"/>
    </source>
</evidence>
<proteinExistence type="predicted"/>